<dbReference type="InterPro" id="IPR023198">
    <property type="entry name" value="PGP-like_dom2"/>
</dbReference>
<dbReference type="Pfam" id="PF13419">
    <property type="entry name" value="HAD_2"/>
    <property type="match status" value="1"/>
</dbReference>
<dbReference type="InterPro" id="IPR050155">
    <property type="entry name" value="HAD-like_hydrolase_sf"/>
</dbReference>
<keyword evidence="2" id="KW-0378">Hydrolase</keyword>
<keyword evidence="6" id="KW-1185">Reference proteome</keyword>
<organism evidence="5 6">
    <name type="scientific">Sulfurivirga caldicuralii</name>
    <dbReference type="NCBI Taxonomy" id="364032"/>
    <lineage>
        <taxon>Bacteria</taxon>
        <taxon>Pseudomonadati</taxon>
        <taxon>Pseudomonadota</taxon>
        <taxon>Gammaproteobacteria</taxon>
        <taxon>Thiotrichales</taxon>
        <taxon>Piscirickettsiaceae</taxon>
        <taxon>Sulfurivirga</taxon>
    </lineage>
</organism>
<dbReference type="Proteomes" id="UP000198461">
    <property type="component" value="Unassembled WGS sequence"/>
</dbReference>
<dbReference type="SFLD" id="SFLDG01129">
    <property type="entry name" value="C1.5:_HAD__Beta-PGM__Phosphata"/>
    <property type="match status" value="1"/>
</dbReference>
<dbReference type="AlphaFoldDB" id="A0A1N6FCW3"/>
<dbReference type="EMBL" id="FSRE01000002">
    <property type="protein sequence ID" value="SIN93118.1"/>
    <property type="molecule type" value="Genomic_DNA"/>
</dbReference>
<protein>
    <submittedName>
        <fullName evidence="5">Phosphoglycolate phosphatase</fullName>
    </submittedName>
</protein>
<dbReference type="GO" id="GO:0046872">
    <property type="term" value="F:metal ion binding"/>
    <property type="evidence" value="ECO:0007669"/>
    <property type="project" value="UniProtKB-KW"/>
</dbReference>
<keyword evidence="3" id="KW-0460">Magnesium</keyword>
<dbReference type="InterPro" id="IPR036412">
    <property type="entry name" value="HAD-like_sf"/>
</dbReference>
<reference evidence="5 6" key="1">
    <citation type="submission" date="2016-11" db="EMBL/GenBank/DDBJ databases">
        <authorList>
            <person name="Jaros S."/>
            <person name="Januszkiewicz K."/>
            <person name="Wedrychowicz H."/>
        </authorList>
    </citation>
    <scope>NUCLEOTIDE SEQUENCE [LARGE SCALE GENOMIC DNA]</scope>
    <source>
        <strain evidence="5 6">DSM 17737</strain>
    </source>
</reference>
<sequence>MREFDCVLFDLDGTLLDTSYDFAWALNTLQKQESVPLTPYWRIRQTISSGGRAVVKLGFPDADDATIEALRERFLALYHENISVHTDLFPGLEKVLTHLQEKAVPWGIVTNKPAWLTDKLLGELDLPAQPQTVVSGDTLAVRKPHPEPMWLAAEQCGVAPERCLYIGDHPRDIEAPRNAGMQSAAALYGFLPLDAEPDSWPADYRYHAPADILHHMQKVFP</sequence>
<dbReference type="SFLD" id="SFLDS00003">
    <property type="entry name" value="Haloacid_Dehalogenase"/>
    <property type="match status" value="1"/>
</dbReference>
<evidence type="ECO:0000313" key="5">
    <source>
        <dbReference type="EMBL" id="SIN93118.1"/>
    </source>
</evidence>
<dbReference type="SFLD" id="SFLDG01135">
    <property type="entry name" value="C1.5.6:_HAD__Beta-PGM__Phospha"/>
    <property type="match status" value="1"/>
</dbReference>
<dbReference type="GO" id="GO:0006281">
    <property type="term" value="P:DNA repair"/>
    <property type="evidence" value="ECO:0007669"/>
    <property type="project" value="TreeGrafter"/>
</dbReference>
<evidence type="ECO:0000256" key="1">
    <source>
        <dbReference type="ARBA" id="ARBA00022723"/>
    </source>
</evidence>
<dbReference type="PRINTS" id="PR00413">
    <property type="entry name" value="HADHALOGNASE"/>
</dbReference>
<dbReference type="Gene3D" id="1.10.150.240">
    <property type="entry name" value="Putative phosphatase, domain 2"/>
    <property type="match status" value="1"/>
</dbReference>
<dbReference type="OrthoDB" id="9776368at2"/>
<evidence type="ECO:0000256" key="2">
    <source>
        <dbReference type="ARBA" id="ARBA00022801"/>
    </source>
</evidence>
<keyword evidence="4" id="KW-0119">Carbohydrate metabolism</keyword>
<evidence type="ECO:0000256" key="3">
    <source>
        <dbReference type="ARBA" id="ARBA00022842"/>
    </source>
</evidence>
<dbReference type="InterPro" id="IPR041492">
    <property type="entry name" value="HAD_2"/>
</dbReference>
<dbReference type="GO" id="GO:0008967">
    <property type="term" value="F:phosphoglycolate phosphatase activity"/>
    <property type="evidence" value="ECO:0007669"/>
    <property type="project" value="TreeGrafter"/>
</dbReference>
<dbReference type="RefSeq" id="WP_074201297.1">
    <property type="nucleotide sequence ID" value="NZ_FSRE01000002.1"/>
</dbReference>
<dbReference type="InterPro" id="IPR023214">
    <property type="entry name" value="HAD_sf"/>
</dbReference>
<dbReference type="NCBIfam" id="TIGR01509">
    <property type="entry name" value="HAD-SF-IA-v3"/>
    <property type="match status" value="1"/>
</dbReference>
<dbReference type="STRING" id="364032.SAMN05443662_1027"/>
<keyword evidence="1" id="KW-0479">Metal-binding</keyword>
<dbReference type="PANTHER" id="PTHR43434">
    <property type="entry name" value="PHOSPHOGLYCOLATE PHOSPHATASE"/>
    <property type="match status" value="1"/>
</dbReference>
<proteinExistence type="predicted"/>
<evidence type="ECO:0000313" key="6">
    <source>
        <dbReference type="Proteomes" id="UP000198461"/>
    </source>
</evidence>
<dbReference type="GO" id="GO:0005829">
    <property type="term" value="C:cytosol"/>
    <property type="evidence" value="ECO:0007669"/>
    <property type="project" value="TreeGrafter"/>
</dbReference>
<evidence type="ECO:0000256" key="4">
    <source>
        <dbReference type="ARBA" id="ARBA00023277"/>
    </source>
</evidence>
<accession>A0A1N6FCW3</accession>
<gene>
    <name evidence="5" type="ORF">SAMN05443662_1027</name>
</gene>
<dbReference type="PANTHER" id="PTHR43434:SF23">
    <property type="entry name" value="PHOSPHOGLYCOLATE PHOSPHATASE"/>
    <property type="match status" value="1"/>
</dbReference>
<dbReference type="Gene3D" id="3.40.50.1000">
    <property type="entry name" value="HAD superfamily/HAD-like"/>
    <property type="match status" value="1"/>
</dbReference>
<name>A0A1N6FCW3_9GAMM</name>
<dbReference type="SUPFAM" id="SSF56784">
    <property type="entry name" value="HAD-like"/>
    <property type="match status" value="1"/>
</dbReference>
<dbReference type="NCBIfam" id="TIGR01549">
    <property type="entry name" value="HAD-SF-IA-v1"/>
    <property type="match status" value="1"/>
</dbReference>
<dbReference type="InterPro" id="IPR006439">
    <property type="entry name" value="HAD-SF_hydro_IA"/>
</dbReference>